<accession>A0A1I1LAM5</accession>
<dbReference type="PANTHER" id="PTHR30024">
    <property type="entry name" value="ALIPHATIC SULFONATES-BINDING PROTEIN-RELATED"/>
    <property type="match status" value="1"/>
</dbReference>
<dbReference type="Gene3D" id="3.40.190.10">
    <property type="entry name" value="Periplasmic binding protein-like II"/>
    <property type="match status" value="2"/>
</dbReference>
<dbReference type="PROSITE" id="PS51257">
    <property type="entry name" value="PROKAR_LIPOPROTEIN"/>
    <property type="match status" value="1"/>
</dbReference>
<evidence type="ECO:0000313" key="1">
    <source>
        <dbReference type="EMBL" id="SFC70005.1"/>
    </source>
</evidence>
<protein>
    <submittedName>
        <fullName evidence="1">NitT/TauT family transport system substrate-binding protein</fullName>
    </submittedName>
</protein>
<proteinExistence type="predicted"/>
<sequence>MSGMTRRDFCCGIGAGMIGGLAGCLSSDSPSLTVAYVPIYPNMHHYVMEAEGIYDELDATVNIERFASGPDVVTAYAAGDIDAAFFGVTPAMVLVDQGVDAAIVTANSRNGFRIVGTETFARRYDAEGTGTFETFEAEEGRRPRIAAPPDGSVPDILLRYWIEADHGYEDTVDVVDKRTVPPANAPEALAGGDIDATVIQEPFATAMLEAGAEALRWSGDVLPDHPVTALFVHDRVPDETTVELVDGHAAATDVIESDPSRTAEAAASVIGSGIDGETAERALDSPAADFLSNPRTIATPTVEMSEFVAGVGNVDEPVSENDLFDFAPYDTVE</sequence>
<dbReference type="Pfam" id="PF13379">
    <property type="entry name" value="NMT1_2"/>
    <property type="match status" value="1"/>
</dbReference>
<dbReference type="Proteomes" id="UP000199161">
    <property type="component" value="Unassembled WGS sequence"/>
</dbReference>
<dbReference type="AlphaFoldDB" id="A0A1I1LAM5"/>
<keyword evidence="2" id="KW-1185">Reference proteome</keyword>
<dbReference type="EMBL" id="FOKW01000015">
    <property type="protein sequence ID" value="SFC70005.1"/>
    <property type="molecule type" value="Genomic_DNA"/>
</dbReference>
<name>A0A1I1LAM5_NATHA</name>
<evidence type="ECO:0000313" key="2">
    <source>
        <dbReference type="Proteomes" id="UP000199161"/>
    </source>
</evidence>
<organism evidence="1 2">
    <name type="scientific">Natronobacterium haloterrestre</name>
    <name type="common">Halobiforma haloterrestris</name>
    <dbReference type="NCBI Taxonomy" id="148448"/>
    <lineage>
        <taxon>Archaea</taxon>
        <taxon>Methanobacteriati</taxon>
        <taxon>Methanobacteriota</taxon>
        <taxon>Stenosarchaea group</taxon>
        <taxon>Halobacteria</taxon>
        <taxon>Halobacteriales</taxon>
        <taxon>Natrialbaceae</taxon>
        <taxon>Natronobacterium</taxon>
    </lineage>
</organism>
<dbReference type="SUPFAM" id="SSF53850">
    <property type="entry name" value="Periplasmic binding protein-like II"/>
    <property type="match status" value="1"/>
</dbReference>
<reference evidence="2" key="1">
    <citation type="submission" date="2016-10" db="EMBL/GenBank/DDBJ databases">
        <authorList>
            <person name="Varghese N."/>
            <person name="Submissions S."/>
        </authorList>
    </citation>
    <scope>NUCLEOTIDE SEQUENCE [LARGE SCALE GENOMIC DNA]</scope>
    <source>
        <strain evidence="2">DSM 13078</strain>
    </source>
</reference>
<gene>
    <name evidence="1" type="ORF">SAMN05444422_11552</name>
</gene>